<reference evidence="2" key="1">
    <citation type="submission" date="2023-08" db="EMBL/GenBank/DDBJ databases">
        <title>Genomic characterization of piscicolin 126 produced by Carnobacterium maltaromaticum CM22 strain isolated from salmon (Salmo salar).</title>
        <authorList>
            <person name="Gonzalez-Gragera E."/>
            <person name="Garcia-Lopez J.D."/>
            <person name="Teso-Perez C."/>
            <person name="Gimenez-Hernandez I."/>
            <person name="Peralta-Sanchez J.M."/>
            <person name="Valdivia E."/>
            <person name="Montalban-Lopez M."/>
            <person name="Martin-Platero A.M."/>
            <person name="Banos A."/>
            <person name="Martinez-Bueno M."/>
        </authorList>
    </citation>
    <scope>NUCLEOTIDE SEQUENCE</scope>
    <source>
        <strain evidence="2">CM22</strain>
    </source>
</reference>
<name>A0AAW9K8V0_CARML</name>
<evidence type="ECO:0000256" key="1">
    <source>
        <dbReference type="SAM" id="Phobius"/>
    </source>
</evidence>
<feature type="transmembrane region" description="Helical" evidence="1">
    <location>
        <begin position="79"/>
        <end position="103"/>
    </location>
</feature>
<feature type="transmembrane region" description="Helical" evidence="1">
    <location>
        <begin position="178"/>
        <end position="202"/>
    </location>
</feature>
<proteinExistence type="predicted"/>
<organism evidence="2 3">
    <name type="scientific">Carnobacterium maltaromaticum</name>
    <name type="common">Carnobacterium piscicola</name>
    <dbReference type="NCBI Taxonomy" id="2751"/>
    <lineage>
        <taxon>Bacteria</taxon>
        <taxon>Bacillati</taxon>
        <taxon>Bacillota</taxon>
        <taxon>Bacilli</taxon>
        <taxon>Lactobacillales</taxon>
        <taxon>Carnobacteriaceae</taxon>
        <taxon>Carnobacterium</taxon>
    </lineage>
</organism>
<evidence type="ECO:0000313" key="2">
    <source>
        <dbReference type="EMBL" id="MDZ5760604.1"/>
    </source>
</evidence>
<dbReference type="AlphaFoldDB" id="A0AAW9K8V0"/>
<keyword evidence="1" id="KW-0472">Membrane</keyword>
<dbReference type="EMBL" id="JAVBVO010000024">
    <property type="protein sequence ID" value="MDZ5760604.1"/>
    <property type="molecule type" value="Genomic_DNA"/>
</dbReference>
<accession>A0AAW9K8V0</accession>
<evidence type="ECO:0000313" key="3">
    <source>
        <dbReference type="Proteomes" id="UP001290462"/>
    </source>
</evidence>
<dbReference type="Proteomes" id="UP001290462">
    <property type="component" value="Unassembled WGS sequence"/>
</dbReference>
<feature type="transmembrane region" description="Helical" evidence="1">
    <location>
        <begin position="140"/>
        <end position="158"/>
    </location>
</feature>
<keyword evidence="1" id="KW-0812">Transmembrane</keyword>
<keyword evidence="1" id="KW-1133">Transmembrane helix</keyword>
<feature type="transmembrane region" description="Helical" evidence="1">
    <location>
        <begin position="39"/>
        <end position="59"/>
    </location>
</feature>
<sequence>MNKLKERIKKYKSLWREPTFRWLQQFNWLRASEKLANSLFRFSLELFVVLFTSLFFFFTKKELLFDESLSLTEPQISELNLGVSQISSFIVVVLLFLFTVWYFQKNRSDENANQRFVNKSYVDKSLYVEEKLKNRGTGYYSIKFLKSVLFIFLFSLIINVKPVTNQSAETFVNKFDDLAFVLVCFIFVFLFLKLLLELLIYLKMKKLAKDLKMEGFLYVLTTERNFQKLGNKIESLFPLPNKWLDYITLERIDYQKSINAHLPFSEVNPSLIVMQYKIPFTLLHVRYEVQVVEFDNEIEFANYEAERLEGNGEVQKDFIVEKILK</sequence>
<gene>
    <name evidence="2" type="ORF">RAK27_18345</name>
</gene>
<dbReference type="RefSeq" id="WP_322809774.1">
    <property type="nucleotide sequence ID" value="NZ_JAVBVO010000024.1"/>
</dbReference>
<comment type="caution">
    <text evidence="2">The sequence shown here is derived from an EMBL/GenBank/DDBJ whole genome shotgun (WGS) entry which is preliminary data.</text>
</comment>
<protein>
    <submittedName>
        <fullName evidence="2">Uncharacterized protein</fullName>
    </submittedName>
</protein>